<proteinExistence type="predicted"/>
<reference evidence="3" key="1">
    <citation type="submission" date="2023-03" db="EMBL/GenBank/DDBJ databases">
        <title>Massive genome expansion in bonnet fungi (Mycena s.s.) driven by repeated elements and novel gene families across ecological guilds.</title>
        <authorList>
            <consortium name="Lawrence Berkeley National Laboratory"/>
            <person name="Harder C.B."/>
            <person name="Miyauchi S."/>
            <person name="Viragh M."/>
            <person name="Kuo A."/>
            <person name="Thoen E."/>
            <person name="Andreopoulos B."/>
            <person name="Lu D."/>
            <person name="Skrede I."/>
            <person name="Drula E."/>
            <person name="Henrissat B."/>
            <person name="Morin E."/>
            <person name="Kohler A."/>
            <person name="Barry K."/>
            <person name="LaButti K."/>
            <person name="Morin E."/>
            <person name="Salamov A."/>
            <person name="Lipzen A."/>
            <person name="Mereny Z."/>
            <person name="Hegedus B."/>
            <person name="Baldrian P."/>
            <person name="Stursova M."/>
            <person name="Weitz H."/>
            <person name="Taylor A."/>
            <person name="Grigoriev I.V."/>
            <person name="Nagy L.G."/>
            <person name="Martin F."/>
            <person name="Kauserud H."/>
        </authorList>
    </citation>
    <scope>NUCLEOTIDE SEQUENCE</scope>
    <source>
        <strain evidence="3">CBHHK200</strain>
    </source>
</reference>
<evidence type="ECO:0000256" key="2">
    <source>
        <dbReference type="SAM" id="SignalP"/>
    </source>
</evidence>
<gene>
    <name evidence="3" type="ORF">C8F04DRAFT_1387487</name>
</gene>
<feature type="compositionally biased region" description="Low complexity" evidence="1">
    <location>
        <begin position="311"/>
        <end position="349"/>
    </location>
</feature>
<feature type="region of interest" description="Disordered" evidence="1">
    <location>
        <begin position="291"/>
        <end position="358"/>
    </location>
</feature>
<evidence type="ECO:0000313" key="4">
    <source>
        <dbReference type="Proteomes" id="UP001218188"/>
    </source>
</evidence>
<name>A0AAD6TKH5_9AGAR</name>
<dbReference type="AlphaFoldDB" id="A0AAD6TKH5"/>
<sequence>MKSFIAVALSFALLSSASPLGDRRVLSRKHIGAPLARRFILSSRLDAPPACAALNSTISSIPDNSTVIPSLVPDNSTVADNSTTNAGTTANANATIPADNSTITDNSTVTKRYDLSSDNFVDAWFDLCSNSGGDVFSDDSDPCFDYGLDGYSALFADADVCAQQEIADSMISFAKSSHVKNSADIIQMAISYRKMPRQSEMLFGFYPSTPYCTIAPINGELSGIWNEQPEGVSAGLFGGPNYPIMPFGESGSCPYGQVSDVTTCSCIDSFYGNNTDGIIDPNTANSTITADATSTDSADMATATDSDDTTSDSTDASATDAAGAADATDGTDDTAATSAAATTAAAVASPTIFADSDG</sequence>
<protein>
    <submittedName>
        <fullName evidence="3">Uncharacterized protein</fullName>
    </submittedName>
</protein>
<comment type="caution">
    <text evidence="3">The sequence shown here is derived from an EMBL/GenBank/DDBJ whole genome shotgun (WGS) entry which is preliminary data.</text>
</comment>
<organism evidence="3 4">
    <name type="scientific">Mycena alexandri</name>
    <dbReference type="NCBI Taxonomy" id="1745969"/>
    <lineage>
        <taxon>Eukaryota</taxon>
        <taxon>Fungi</taxon>
        <taxon>Dikarya</taxon>
        <taxon>Basidiomycota</taxon>
        <taxon>Agaricomycotina</taxon>
        <taxon>Agaricomycetes</taxon>
        <taxon>Agaricomycetidae</taxon>
        <taxon>Agaricales</taxon>
        <taxon>Marasmiineae</taxon>
        <taxon>Mycenaceae</taxon>
        <taxon>Mycena</taxon>
    </lineage>
</organism>
<dbReference type="EMBL" id="JARJCM010000002">
    <property type="protein sequence ID" value="KAJ7046980.1"/>
    <property type="molecule type" value="Genomic_DNA"/>
</dbReference>
<keyword evidence="2" id="KW-0732">Signal</keyword>
<feature type="chain" id="PRO_5041963541" evidence="2">
    <location>
        <begin position="18"/>
        <end position="358"/>
    </location>
</feature>
<feature type="signal peptide" evidence="2">
    <location>
        <begin position="1"/>
        <end position="17"/>
    </location>
</feature>
<keyword evidence="4" id="KW-1185">Reference proteome</keyword>
<accession>A0AAD6TKH5</accession>
<evidence type="ECO:0000313" key="3">
    <source>
        <dbReference type="EMBL" id="KAJ7046980.1"/>
    </source>
</evidence>
<evidence type="ECO:0000256" key="1">
    <source>
        <dbReference type="SAM" id="MobiDB-lite"/>
    </source>
</evidence>
<feature type="compositionally biased region" description="Low complexity" evidence="1">
    <location>
        <begin position="291"/>
        <end position="304"/>
    </location>
</feature>
<dbReference type="Proteomes" id="UP001218188">
    <property type="component" value="Unassembled WGS sequence"/>
</dbReference>